<evidence type="ECO:0000313" key="1">
    <source>
        <dbReference type="EMBL" id="OAV99331.1"/>
    </source>
</evidence>
<reference evidence="1" key="2">
    <citation type="submission" date="2016-05" db="EMBL/GenBank/DDBJ databases">
        <title>Comparative analysis highlights variable genome content of wheat rusts and divergence of the mating loci.</title>
        <authorList>
            <person name="Cuomo C.A."/>
            <person name="Bakkeren G."/>
            <person name="Szabo L."/>
            <person name="Khalil H."/>
            <person name="Joly D."/>
            <person name="Goldberg J."/>
            <person name="Young S."/>
            <person name="Zeng Q."/>
            <person name="Fellers J."/>
        </authorList>
    </citation>
    <scope>NUCLEOTIDE SEQUENCE [LARGE SCALE GENOMIC DNA]</scope>
    <source>
        <strain evidence="1">1-1 BBBD Race 1</strain>
    </source>
</reference>
<organism evidence="1">
    <name type="scientific">Puccinia triticina (isolate 1-1 / race 1 (BBBD))</name>
    <name type="common">Brown leaf rust fungus</name>
    <dbReference type="NCBI Taxonomy" id="630390"/>
    <lineage>
        <taxon>Eukaryota</taxon>
        <taxon>Fungi</taxon>
        <taxon>Dikarya</taxon>
        <taxon>Basidiomycota</taxon>
        <taxon>Pucciniomycotina</taxon>
        <taxon>Pucciniomycetes</taxon>
        <taxon>Pucciniales</taxon>
        <taxon>Pucciniaceae</taxon>
        <taxon>Puccinia</taxon>
    </lineage>
</organism>
<name>A0A180H3E1_PUCT1</name>
<proteinExistence type="predicted"/>
<dbReference type="EnsemblFungi" id="PTTG_25351-t43_1">
    <property type="protein sequence ID" value="PTTG_25351-t43_1-p1"/>
    <property type="gene ID" value="PTTG_25351"/>
</dbReference>
<gene>
    <name evidence="1" type="ORF">PTTG_25351</name>
</gene>
<dbReference type="AlphaFoldDB" id="A0A180H3E1"/>
<accession>A0A180H3E1</accession>
<dbReference type="Proteomes" id="UP000005240">
    <property type="component" value="Unassembled WGS sequence"/>
</dbReference>
<dbReference type="EMBL" id="ADAS02000003">
    <property type="protein sequence ID" value="OAV99331.1"/>
    <property type="molecule type" value="Genomic_DNA"/>
</dbReference>
<sequence length="171" mass="20483">MISFKYFINKAIQVFDLDFHKETKMKDWWYFKLGKSIEKETLMNLSELVGHNLVWLKQEFVEHFNALLHRRSIEEMENDLMKKFKPVTFAEHLEFYYPGIYQDQTESLMTFALGLTLGYPNHSSLEDKWTPDEFQTLLRNWSNLSGPGLWKSTSHCHSRFSAFNLNIYRKI</sequence>
<reference evidence="1" key="1">
    <citation type="submission" date="2009-11" db="EMBL/GenBank/DDBJ databases">
        <authorList>
            <consortium name="The Broad Institute Genome Sequencing Platform"/>
            <person name="Ward D."/>
            <person name="Feldgarden M."/>
            <person name="Earl A."/>
            <person name="Young S.K."/>
            <person name="Zeng Q."/>
            <person name="Koehrsen M."/>
            <person name="Alvarado L."/>
            <person name="Berlin A."/>
            <person name="Bochicchio J."/>
            <person name="Borenstein D."/>
            <person name="Chapman S.B."/>
            <person name="Chen Z."/>
            <person name="Engels R."/>
            <person name="Freedman E."/>
            <person name="Gellesch M."/>
            <person name="Goldberg J."/>
            <person name="Griggs A."/>
            <person name="Gujja S."/>
            <person name="Heilman E."/>
            <person name="Heiman D."/>
            <person name="Hepburn T."/>
            <person name="Howarth C."/>
            <person name="Jen D."/>
            <person name="Larson L."/>
            <person name="Lewis B."/>
            <person name="Mehta T."/>
            <person name="Park D."/>
            <person name="Pearson M."/>
            <person name="Roberts A."/>
            <person name="Saif S."/>
            <person name="Shea T."/>
            <person name="Shenoy N."/>
            <person name="Sisk P."/>
            <person name="Stolte C."/>
            <person name="Sykes S."/>
            <person name="Thomson T."/>
            <person name="Walk T."/>
            <person name="White J."/>
            <person name="Yandava C."/>
            <person name="Izard J."/>
            <person name="Baranova O.V."/>
            <person name="Blanton J.M."/>
            <person name="Tanner A.C."/>
            <person name="Dewhirst F.E."/>
            <person name="Haas B."/>
            <person name="Nusbaum C."/>
            <person name="Birren B."/>
        </authorList>
    </citation>
    <scope>NUCLEOTIDE SEQUENCE [LARGE SCALE GENOMIC DNA]</scope>
    <source>
        <strain evidence="1">1-1 BBBD Race 1</strain>
    </source>
</reference>
<dbReference type="VEuPathDB" id="FungiDB:PTTG_25351"/>
<reference evidence="2 3" key="3">
    <citation type="journal article" date="2017" name="G3 (Bethesda)">
        <title>Comparative analysis highlights variable genome content of wheat rusts and divergence of the mating loci.</title>
        <authorList>
            <person name="Cuomo C.A."/>
            <person name="Bakkeren G."/>
            <person name="Khalil H.B."/>
            <person name="Panwar V."/>
            <person name="Joly D."/>
            <person name="Linning R."/>
            <person name="Sakthikumar S."/>
            <person name="Song X."/>
            <person name="Adiconis X."/>
            <person name="Fan L."/>
            <person name="Goldberg J.M."/>
            <person name="Levin J.Z."/>
            <person name="Young S."/>
            <person name="Zeng Q."/>
            <person name="Anikster Y."/>
            <person name="Bruce M."/>
            <person name="Wang M."/>
            <person name="Yin C."/>
            <person name="McCallum B."/>
            <person name="Szabo L.J."/>
            <person name="Hulbert S."/>
            <person name="Chen X."/>
            <person name="Fellers J.P."/>
        </authorList>
    </citation>
    <scope>NUCLEOTIDE SEQUENCE</scope>
    <source>
        <strain evidence="2">isolate 1-1 / race 1 (BBBD)</strain>
        <strain evidence="3">Isolate 1-1 / race 1 (BBBD)</strain>
    </source>
</reference>
<evidence type="ECO:0000313" key="3">
    <source>
        <dbReference type="Proteomes" id="UP000005240"/>
    </source>
</evidence>
<protein>
    <submittedName>
        <fullName evidence="1 2">Uncharacterized protein</fullName>
    </submittedName>
</protein>
<evidence type="ECO:0000313" key="2">
    <source>
        <dbReference type="EnsemblFungi" id="PTTG_25351-t43_1-p1"/>
    </source>
</evidence>
<reference evidence="2" key="4">
    <citation type="submission" date="2025-05" db="UniProtKB">
        <authorList>
            <consortium name="EnsemblFungi"/>
        </authorList>
    </citation>
    <scope>IDENTIFICATION</scope>
    <source>
        <strain evidence="2">isolate 1-1 / race 1 (BBBD)</strain>
    </source>
</reference>
<keyword evidence="3" id="KW-1185">Reference proteome</keyword>